<reference evidence="2" key="1">
    <citation type="submission" date="2020-12" db="EMBL/GenBank/DDBJ databases">
        <authorList>
            <consortium name="Molecular Ecology Group"/>
        </authorList>
    </citation>
    <scope>NUCLEOTIDE SEQUENCE</scope>
    <source>
        <strain evidence="2">TBG_1078</strain>
    </source>
</reference>
<name>A0A811ZIP7_NYCPR</name>
<protein>
    <submittedName>
        <fullName evidence="2">(raccoon dog) hypothetical protein</fullName>
    </submittedName>
</protein>
<evidence type="ECO:0000313" key="3">
    <source>
        <dbReference type="Proteomes" id="UP000645828"/>
    </source>
</evidence>
<feature type="region of interest" description="Disordered" evidence="1">
    <location>
        <begin position="196"/>
        <end position="226"/>
    </location>
</feature>
<dbReference type="Proteomes" id="UP000645828">
    <property type="component" value="Unassembled WGS sequence"/>
</dbReference>
<organism evidence="2 3">
    <name type="scientific">Nyctereutes procyonoides</name>
    <name type="common">Raccoon dog</name>
    <name type="synonym">Canis procyonoides</name>
    <dbReference type="NCBI Taxonomy" id="34880"/>
    <lineage>
        <taxon>Eukaryota</taxon>
        <taxon>Metazoa</taxon>
        <taxon>Chordata</taxon>
        <taxon>Craniata</taxon>
        <taxon>Vertebrata</taxon>
        <taxon>Euteleostomi</taxon>
        <taxon>Mammalia</taxon>
        <taxon>Eutheria</taxon>
        <taxon>Laurasiatheria</taxon>
        <taxon>Carnivora</taxon>
        <taxon>Caniformia</taxon>
        <taxon>Canidae</taxon>
        <taxon>Nyctereutes</taxon>
    </lineage>
</organism>
<gene>
    <name evidence="2" type="ORF">NYPRO_LOCUS21334</name>
</gene>
<dbReference type="EMBL" id="CAJHUB010000768">
    <property type="protein sequence ID" value="CAD7688541.1"/>
    <property type="molecule type" value="Genomic_DNA"/>
</dbReference>
<accession>A0A811ZIP7</accession>
<keyword evidence="3" id="KW-1185">Reference proteome</keyword>
<sequence length="226" mass="23733">MIFSENVGTSRSSSPGLPSWWLQAPGCRAPQGSGSPGLCVQGVSSFMPLLPFLLAEFPQPRPESFWDSWPPGPAKEPGRSPLLRGAIFLARHERRDYNSPFSAGRPDKTWGFWGSPSPAPRCWAGCSHSAGVAAGLEGGGISCPPWSLPPSSLSCAGRGAGLRLDMVFSAAAERCCVILWLRVVCGTLSVWASAGSGRVKPRPGPVASDGSSPRHPLTPGTDRGGR</sequence>
<comment type="caution">
    <text evidence="2">The sequence shown here is derived from an EMBL/GenBank/DDBJ whole genome shotgun (WGS) entry which is preliminary data.</text>
</comment>
<proteinExistence type="predicted"/>
<evidence type="ECO:0000313" key="2">
    <source>
        <dbReference type="EMBL" id="CAD7688541.1"/>
    </source>
</evidence>
<evidence type="ECO:0000256" key="1">
    <source>
        <dbReference type="SAM" id="MobiDB-lite"/>
    </source>
</evidence>
<dbReference type="AlphaFoldDB" id="A0A811ZIP7"/>